<evidence type="ECO:0000256" key="4">
    <source>
        <dbReference type="SAM" id="MobiDB-lite"/>
    </source>
</evidence>
<evidence type="ECO:0000259" key="5">
    <source>
        <dbReference type="Pfam" id="PF00370"/>
    </source>
</evidence>
<evidence type="ECO:0000256" key="2">
    <source>
        <dbReference type="ARBA" id="ARBA00022679"/>
    </source>
</evidence>
<dbReference type="InterPro" id="IPR043129">
    <property type="entry name" value="ATPase_NBD"/>
</dbReference>
<evidence type="ECO:0000256" key="1">
    <source>
        <dbReference type="ARBA" id="ARBA00009156"/>
    </source>
</evidence>
<name>A0A2H3H8T5_FUSOX</name>
<evidence type="ECO:0000256" key="3">
    <source>
        <dbReference type="ARBA" id="ARBA00022777"/>
    </source>
</evidence>
<keyword evidence="2" id="KW-0808">Transferase</keyword>
<dbReference type="Proteomes" id="UP000219602">
    <property type="component" value="Chromosome 8"/>
</dbReference>
<dbReference type="InterPro" id="IPR018484">
    <property type="entry name" value="FGGY_N"/>
</dbReference>
<reference evidence="6 7" key="2">
    <citation type="journal article" date="2017" name="Sci. Rep.">
        <title>A mobile pathogenicity chromosome in Fusarium oxysporum for infection of multiple cucurbit species.</title>
        <authorList>
            <person name="van Dam P."/>
            <person name="Fokkens L."/>
            <person name="Ayukawa Y."/>
            <person name="van der Gragt M."/>
            <person name="Ter Horst A."/>
            <person name="Brankovics B."/>
            <person name="Houterman P.M."/>
            <person name="Arie T."/>
            <person name="Rep M."/>
        </authorList>
    </citation>
    <scope>NUCLEOTIDE SEQUENCE [LARGE SCALE GENOMIC DNA]</scope>
    <source>
        <strain evidence="6 7">Forc016</strain>
    </source>
</reference>
<dbReference type="GO" id="GO:0006071">
    <property type="term" value="P:glycerol metabolic process"/>
    <property type="evidence" value="ECO:0007669"/>
    <property type="project" value="TreeGrafter"/>
</dbReference>
<comment type="caution">
    <text evidence="6">The sequence shown here is derived from an EMBL/GenBank/DDBJ whole genome shotgun (WGS) entry which is preliminary data.</text>
</comment>
<dbReference type="PANTHER" id="PTHR10196">
    <property type="entry name" value="SUGAR KINASE"/>
    <property type="match status" value="1"/>
</dbReference>
<evidence type="ECO:0000313" key="7">
    <source>
        <dbReference type="Proteomes" id="UP000219602"/>
    </source>
</evidence>
<dbReference type="AlphaFoldDB" id="A0A2H3H8T5"/>
<dbReference type="GO" id="GO:0004370">
    <property type="term" value="F:glycerol kinase activity"/>
    <property type="evidence" value="ECO:0007669"/>
    <property type="project" value="TreeGrafter"/>
</dbReference>
<dbReference type="GO" id="GO:0006641">
    <property type="term" value="P:triglyceride metabolic process"/>
    <property type="evidence" value="ECO:0007669"/>
    <property type="project" value="TreeGrafter"/>
</dbReference>
<feature type="region of interest" description="Disordered" evidence="4">
    <location>
        <begin position="1"/>
        <end position="37"/>
    </location>
</feature>
<dbReference type="EMBL" id="MABQ02000006">
    <property type="protein sequence ID" value="PCD33162.1"/>
    <property type="molecule type" value="Genomic_DNA"/>
</dbReference>
<organism evidence="6 7">
    <name type="scientific">Fusarium oxysporum f. sp. radicis-cucumerinum</name>
    <dbReference type="NCBI Taxonomy" id="327505"/>
    <lineage>
        <taxon>Eukaryota</taxon>
        <taxon>Fungi</taxon>
        <taxon>Dikarya</taxon>
        <taxon>Ascomycota</taxon>
        <taxon>Pezizomycotina</taxon>
        <taxon>Sordariomycetes</taxon>
        <taxon>Hypocreomycetidae</taxon>
        <taxon>Hypocreales</taxon>
        <taxon>Nectriaceae</taxon>
        <taxon>Fusarium</taxon>
        <taxon>Fusarium oxysporum species complex</taxon>
    </lineage>
</organism>
<gene>
    <name evidence="6" type="ORF">AU210_009396</name>
</gene>
<dbReference type="GO" id="GO:0046167">
    <property type="term" value="P:glycerol-3-phosphate biosynthetic process"/>
    <property type="evidence" value="ECO:0007669"/>
    <property type="project" value="TreeGrafter"/>
</dbReference>
<reference evidence="6 7" key="1">
    <citation type="journal article" date="2016" name="Environ. Microbiol.">
        <title>Effector profiles distinguish formae speciales of Fusarium oxysporum.</title>
        <authorList>
            <person name="van Dam P."/>
            <person name="Fokkens L."/>
            <person name="Schmidt S.M."/>
            <person name="Linmans J.H."/>
            <person name="Kistler H.C."/>
            <person name="Ma L.J."/>
            <person name="Rep M."/>
        </authorList>
    </citation>
    <scope>NUCLEOTIDE SEQUENCE [LARGE SCALE GENOMIC DNA]</scope>
    <source>
        <strain evidence="6 7">Forc016</strain>
    </source>
</reference>
<evidence type="ECO:0000313" key="6">
    <source>
        <dbReference type="EMBL" id="PCD33162.1"/>
    </source>
</evidence>
<accession>A0A2H3H8T5</accession>
<feature type="domain" description="Carbohydrate kinase FGGY N-terminal" evidence="5">
    <location>
        <begin position="93"/>
        <end position="147"/>
    </location>
</feature>
<proteinExistence type="inferred from homology"/>
<dbReference type="GO" id="GO:0005739">
    <property type="term" value="C:mitochondrion"/>
    <property type="evidence" value="ECO:0007669"/>
    <property type="project" value="TreeGrafter"/>
</dbReference>
<dbReference type="Pfam" id="PF00370">
    <property type="entry name" value="FGGY_N"/>
    <property type="match status" value="1"/>
</dbReference>
<comment type="similarity">
    <text evidence="1">Belongs to the FGGY kinase family.</text>
</comment>
<dbReference type="PANTHER" id="PTHR10196:SF69">
    <property type="entry name" value="GLYCEROL KINASE"/>
    <property type="match status" value="1"/>
</dbReference>
<dbReference type="Gene3D" id="3.30.420.40">
    <property type="match status" value="1"/>
</dbReference>
<sequence length="183" mass="20326">MQFTTADAPPRLVQDNFDDINPKDFIEQEPKSKRPRTADILLEEQLPQGLLKAAEAADLAGDFFSVKPESDHEQLPEGIEETAEEKQKHWFVGSVDQGTTSTRFLIFNGHGEPIVSHQIEFENHYPNSGWHEHDPMTLLEVTISRISAPSASQINVRLLSSGTILLASPFTTPLSGQILALLL</sequence>
<dbReference type="SUPFAM" id="SSF53067">
    <property type="entry name" value="Actin-like ATPase domain"/>
    <property type="match status" value="1"/>
</dbReference>
<keyword evidence="3" id="KW-0418">Kinase</keyword>
<feature type="compositionally biased region" description="Basic and acidic residues" evidence="4">
    <location>
        <begin position="20"/>
        <end position="32"/>
    </location>
</feature>
<protein>
    <recommendedName>
        <fullName evidence="5">Carbohydrate kinase FGGY N-terminal domain-containing protein</fullName>
    </recommendedName>
</protein>